<keyword evidence="1" id="KW-1133">Transmembrane helix</keyword>
<reference evidence="2" key="1">
    <citation type="submission" date="2023-09" db="EMBL/GenBank/DDBJ databases">
        <title>Paucibacter sp. APW11 Genome sequencing and assembly.</title>
        <authorList>
            <person name="Kim I."/>
        </authorList>
    </citation>
    <scope>NUCLEOTIDE SEQUENCE</scope>
    <source>
        <strain evidence="2">APW11</strain>
    </source>
</reference>
<feature type="transmembrane region" description="Helical" evidence="1">
    <location>
        <begin position="41"/>
        <end position="59"/>
    </location>
</feature>
<accession>A0ABU3PFZ4</accession>
<protein>
    <submittedName>
        <fullName evidence="2">Uncharacterized protein</fullName>
    </submittedName>
</protein>
<dbReference type="Proteomes" id="UP001246372">
    <property type="component" value="Unassembled WGS sequence"/>
</dbReference>
<sequence>MKLELNSLRKHWFLLLAPLIVAVDCHVGLSSRGAVDRLIEAGLLFDLAAVVPGLYWLCYRRRGRPALVRAVALACLGVWVALQLVPEPERDLLNYAAPLRYLGLAALFWFELALGLAVYRSIFKGASTEQALAQAPKDLPPWVAKLMALEAGLWRRAWSVIKRLLRWR</sequence>
<evidence type="ECO:0000256" key="1">
    <source>
        <dbReference type="SAM" id="Phobius"/>
    </source>
</evidence>
<dbReference type="EMBL" id="JAVXZY010000007">
    <property type="protein sequence ID" value="MDT9001087.1"/>
    <property type="molecule type" value="Genomic_DNA"/>
</dbReference>
<keyword evidence="1" id="KW-0812">Transmembrane</keyword>
<gene>
    <name evidence="2" type="ORF">RQP53_17545</name>
</gene>
<dbReference type="RefSeq" id="WP_315651971.1">
    <property type="nucleotide sequence ID" value="NZ_JAVXZY010000007.1"/>
</dbReference>
<feature type="transmembrane region" description="Helical" evidence="1">
    <location>
        <begin position="98"/>
        <end position="119"/>
    </location>
</feature>
<name>A0ABU3PFZ4_9BURK</name>
<feature type="transmembrane region" description="Helical" evidence="1">
    <location>
        <begin position="66"/>
        <end position="86"/>
    </location>
</feature>
<organism evidence="2 3">
    <name type="scientific">Roseateles aquae</name>
    <dbReference type="NCBI Taxonomy" id="3077235"/>
    <lineage>
        <taxon>Bacteria</taxon>
        <taxon>Pseudomonadati</taxon>
        <taxon>Pseudomonadota</taxon>
        <taxon>Betaproteobacteria</taxon>
        <taxon>Burkholderiales</taxon>
        <taxon>Sphaerotilaceae</taxon>
        <taxon>Roseateles</taxon>
    </lineage>
</organism>
<keyword evidence="3" id="KW-1185">Reference proteome</keyword>
<feature type="transmembrane region" description="Helical" evidence="1">
    <location>
        <begin position="12"/>
        <end position="29"/>
    </location>
</feature>
<proteinExistence type="predicted"/>
<evidence type="ECO:0000313" key="3">
    <source>
        <dbReference type="Proteomes" id="UP001246372"/>
    </source>
</evidence>
<comment type="caution">
    <text evidence="2">The sequence shown here is derived from an EMBL/GenBank/DDBJ whole genome shotgun (WGS) entry which is preliminary data.</text>
</comment>
<keyword evidence="1" id="KW-0472">Membrane</keyword>
<evidence type="ECO:0000313" key="2">
    <source>
        <dbReference type="EMBL" id="MDT9001087.1"/>
    </source>
</evidence>